<dbReference type="HOGENOM" id="CLU_113453_0_0_1"/>
<feature type="region of interest" description="Disordered" evidence="2">
    <location>
        <begin position="1"/>
        <end position="30"/>
    </location>
</feature>
<keyword evidence="1" id="KW-0175">Coiled coil</keyword>
<dbReference type="InParanoid" id="E3MFP6"/>
<dbReference type="GeneID" id="9809445"/>
<evidence type="ECO:0000256" key="2">
    <source>
        <dbReference type="SAM" id="MobiDB-lite"/>
    </source>
</evidence>
<dbReference type="EMBL" id="DS268442">
    <property type="protein sequence ID" value="EFP01162.1"/>
    <property type="molecule type" value="Genomic_DNA"/>
</dbReference>
<reference evidence="3" key="1">
    <citation type="submission" date="2007-07" db="EMBL/GenBank/DDBJ databases">
        <title>PCAP assembly of the Caenorhabditis remanei genome.</title>
        <authorList>
            <consortium name="The Caenorhabditis remanei Sequencing Consortium"/>
            <person name="Wilson R.K."/>
        </authorList>
    </citation>
    <scope>NUCLEOTIDE SEQUENCE [LARGE SCALE GENOMIC DNA]</scope>
    <source>
        <strain evidence="3">PB4641</strain>
    </source>
</reference>
<dbReference type="KEGG" id="crq:GCK72_008373"/>
<evidence type="ECO:0000313" key="3">
    <source>
        <dbReference type="EMBL" id="EFP01162.1"/>
    </source>
</evidence>
<accession>E3MFP6</accession>
<evidence type="ECO:0000256" key="1">
    <source>
        <dbReference type="SAM" id="Coils"/>
    </source>
</evidence>
<gene>
    <name evidence="3" type="ORF">CRE_24384</name>
</gene>
<feature type="compositionally biased region" description="Acidic residues" evidence="2">
    <location>
        <begin position="1"/>
        <end position="10"/>
    </location>
</feature>
<feature type="compositionally biased region" description="Polar residues" evidence="2">
    <location>
        <begin position="12"/>
        <end position="28"/>
    </location>
</feature>
<name>E3MFP6_CAERE</name>
<feature type="coiled-coil region" evidence="1">
    <location>
        <begin position="58"/>
        <end position="92"/>
    </location>
</feature>
<dbReference type="RefSeq" id="XP_003104888.2">
    <property type="nucleotide sequence ID" value="XM_003104840.2"/>
</dbReference>
<protein>
    <submittedName>
        <fullName evidence="3">Uncharacterized protein</fullName>
    </submittedName>
</protein>
<organism evidence="4">
    <name type="scientific">Caenorhabditis remanei</name>
    <name type="common">Caenorhabditis vulgaris</name>
    <dbReference type="NCBI Taxonomy" id="31234"/>
    <lineage>
        <taxon>Eukaryota</taxon>
        <taxon>Metazoa</taxon>
        <taxon>Ecdysozoa</taxon>
        <taxon>Nematoda</taxon>
        <taxon>Chromadorea</taxon>
        <taxon>Rhabditida</taxon>
        <taxon>Rhabditina</taxon>
        <taxon>Rhabditomorpha</taxon>
        <taxon>Rhabditoidea</taxon>
        <taxon>Rhabditidae</taxon>
        <taxon>Peloderinae</taxon>
        <taxon>Caenorhabditis</taxon>
    </lineage>
</organism>
<dbReference type="Proteomes" id="UP000008281">
    <property type="component" value="Unassembled WGS sequence"/>
</dbReference>
<proteinExistence type="predicted"/>
<evidence type="ECO:0000313" key="4">
    <source>
        <dbReference type="Proteomes" id="UP000008281"/>
    </source>
</evidence>
<dbReference type="CTD" id="9809445"/>
<sequence length="211" mass="25762">MLDDKTDDVEPVTTSASNKQETPQTTPARQLKHYEAGLEFRKLWNSVRKKDRSEFFIYIQLVSKHEEEKIEKEELERRRAHLKDESKEFQEMHEKKLLKCLGRYRSYVNRCHRLSGYRPNLKWQSTAEIEDELEGYYRLEQFDEFWKRLRKMESKISEMECFYFPYQIYFHEEDVVEFFVKKWNGLKKLVGNAKISVCNRFKRVSSRTVYQ</sequence>
<keyword evidence="4" id="KW-1185">Reference proteome</keyword>
<dbReference type="AlphaFoldDB" id="E3MFP6"/>